<proteinExistence type="predicted"/>
<gene>
    <name evidence="1" type="ORF">DPEC_G00212700</name>
</gene>
<accession>A0ACC2G6F1</accession>
<dbReference type="EMBL" id="CM055744">
    <property type="protein sequence ID" value="KAJ7999178.1"/>
    <property type="molecule type" value="Genomic_DNA"/>
</dbReference>
<evidence type="ECO:0000313" key="1">
    <source>
        <dbReference type="EMBL" id="KAJ7999178.1"/>
    </source>
</evidence>
<keyword evidence="2" id="KW-1185">Reference proteome</keyword>
<sequence>MMSHCGTRNQFWILFNSEGLLREMIYRFSSYYLIVSSTVTSAQSAVRFYCILPRSHSVLHACGHSKKRWTAL</sequence>
<name>A0ACC2G6F1_DALPE</name>
<protein>
    <submittedName>
        <fullName evidence="1">Uncharacterized protein</fullName>
    </submittedName>
</protein>
<reference evidence="1" key="1">
    <citation type="submission" date="2021-05" db="EMBL/GenBank/DDBJ databases">
        <authorList>
            <person name="Pan Q."/>
            <person name="Jouanno E."/>
            <person name="Zahm M."/>
            <person name="Klopp C."/>
            <person name="Cabau C."/>
            <person name="Louis A."/>
            <person name="Berthelot C."/>
            <person name="Parey E."/>
            <person name="Roest Crollius H."/>
            <person name="Montfort J."/>
            <person name="Robinson-Rechavi M."/>
            <person name="Bouchez O."/>
            <person name="Lampietro C."/>
            <person name="Lopez Roques C."/>
            <person name="Donnadieu C."/>
            <person name="Postlethwait J."/>
            <person name="Bobe J."/>
            <person name="Dillon D."/>
            <person name="Chandos A."/>
            <person name="von Hippel F."/>
            <person name="Guiguen Y."/>
        </authorList>
    </citation>
    <scope>NUCLEOTIDE SEQUENCE</scope>
    <source>
        <strain evidence="1">YG-Jan2019</strain>
    </source>
</reference>
<comment type="caution">
    <text evidence="1">The sequence shown here is derived from an EMBL/GenBank/DDBJ whole genome shotgun (WGS) entry which is preliminary data.</text>
</comment>
<dbReference type="Proteomes" id="UP001157502">
    <property type="component" value="Chromosome 17"/>
</dbReference>
<evidence type="ECO:0000313" key="2">
    <source>
        <dbReference type="Proteomes" id="UP001157502"/>
    </source>
</evidence>
<organism evidence="1 2">
    <name type="scientific">Dallia pectoralis</name>
    <name type="common">Alaska blackfish</name>
    <dbReference type="NCBI Taxonomy" id="75939"/>
    <lineage>
        <taxon>Eukaryota</taxon>
        <taxon>Metazoa</taxon>
        <taxon>Chordata</taxon>
        <taxon>Craniata</taxon>
        <taxon>Vertebrata</taxon>
        <taxon>Euteleostomi</taxon>
        <taxon>Actinopterygii</taxon>
        <taxon>Neopterygii</taxon>
        <taxon>Teleostei</taxon>
        <taxon>Protacanthopterygii</taxon>
        <taxon>Esociformes</taxon>
        <taxon>Umbridae</taxon>
        <taxon>Dallia</taxon>
    </lineage>
</organism>